<dbReference type="Pfam" id="PF09335">
    <property type="entry name" value="VTT_dom"/>
    <property type="match status" value="1"/>
</dbReference>
<keyword evidence="1" id="KW-0472">Membrane</keyword>
<dbReference type="PANTHER" id="PTHR42709:SF4">
    <property type="entry name" value="INNER MEMBRANE PROTEIN YQAA"/>
    <property type="match status" value="1"/>
</dbReference>
<evidence type="ECO:0000256" key="1">
    <source>
        <dbReference type="SAM" id="Phobius"/>
    </source>
</evidence>
<feature type="domain" description="VTT" evidence="2">
    <location>
        <begin position="33"/>
        <end position="140"/>
    </location>
</feature>
<dbReference type="PANTHER" id="PTHR42709">
    <property type="entry name" value="ALKALINE PHOSPHATASE LIKE PROTEIN"/>
    <property type="match status" value="1"/>
</dbReference>
<reference evidence="3 4" key="1">
    <citation type="submission" date="2024-01" db="EMBL/GenBank/DDBJ databases">
        <authorList>
            <person name="Deng Y."/>
            <person name="Su J."/>
        </authorList>
    </citation>
    <scope>NUCLEOTIDE SEQUENCE [LARGE SCALE GENOMIC DNA]</scope>
    <source>
        <strain evidence="3 4">CPCC 100088</strain>
    </source>
</reference>
<name>A0ABV1SGT1_9RHOB</name>
<keyword evidence="1" id="KW-1133">Transmembrane helix</keyword>
<dbReference type="RefSeq" id="WP_350936206.1">
    <property type="nucleotide sequence ID" value="NZ_JAYWLC010000005.1"/>
</dbReference>
<dbReference type="InterPro" id="IPR051311">
    <property type="entry name" value="DedA_domain"/>
</dbReference>
<reference evidence="3 4" key="2">
    <citation type="submission" date="2024-06" db="EMBL/GenBank/DDBJ databases">
        <title>Thioclava kandeliae sp. nov. from a rhizosphere soil sample of Kandelia candel in a mangrove.</title>
        <authorList>
            <person name="Mu T."/>
        </authorList>
    </citation>
    <scope>NUCLEOTIDE SEQUENCE [LARGE SCALE GENOMIC DNA]</scope>
    <source>
        <strain evidence="3 4">CPCC 100088</strain>
    </source>
</reference>
<proteinExistence type="predicted"/>
<organism evidence="3 4">
    <name type="scientific">Thioclava kandeliae</name>
    <dbReference type="NCBI Taxonomy" id="3070818"/>
    <lineage>
        <taxon>Bacteria</taxon>
        <taxon>Pseudomonadati</taxon>
        <taxon>Pseudomonadota</taxon>
        <taxon>Alphaproteobacteria</taxon>
        <taxon>Rhodobacterales</taxon>
        <taxon>Paracoccaceae</taxon>
        <taxon>Thioclava</taxon>
    </lineage>
</organism>
<sequence>MFDLTASLAGLFFSGLLAATPIPAQSEIVFVAMQTADAAPIGLMIVIAGIGNTLGALITYYIGAGVTRWRDRKWFPASEKQLERGHRWFERWGNWLLFLSWAPGGDLICLIAGILRKSLWQFIPIVFLAKTGRYAVVALIAAKTMEIVH</sequence>
<evidence type="ECO:0000313" key="4">
    <source>
        <dbReference type="Proteomes" id="UP001438953"/>
    </source>
</evidence>
<comment type="caution">
    <text evidence="3">The sequence shown here is derived from an EMBL/GenBank/DDBJ whole genome shotgun (WGS) entry which is preliminary data.</text>
</comment>
<accession>A0ABV1SGT1</accession>
<dbReference type="InterPro" id="IPR032816">
    <property type="entry name" value="VTT_dom"/>
</dbReference>
<feature type="transmembrane region" description="Helical" evidence="1">
    <location>
        <begin position="95"/>
        <end position="115"/>
    </location>
</feature>
<evidence type="ECO:0000313" key="3">
    <source>
        <dbReference type="EMBL" id="MER5171689.1"/>
    </source>
</evidence>
<protein>
    <submittedName>
        <fullName evidence="3">YqaA family protein</fullName>
    </submittedName>
</protein>
<keyword evidence="1" id="KW-0812">Transmembrane</keyword>
<dbReference type="EMBL" id="JAYWLC010000005">
    <property type="protein sequence ID" value="MER5171689.1"/>
    <property type="molecule type" value="Genomic_DNA"/>
</dbReference>
<feature type="transmembrane region" description="Helical" evidence="1">
    <location>
        <begin position="121"/>
        <end position="142"/>
    </location>
</feature>
<keyword evidence="4" id="KW-1185">Reference proteome</keyword>
<evidence type="ECO:0000259" key="2">
    <source>
        <dbReference type="Pfam" id="PF09335"/>
    </source>
</evidence>
<feature type="transmembrane region" description="Helical" evidence="1">
    <location>
        <begin position="40"/>
        <end position="63"/>
    </location>
</feature>
<gene>
    <name evidence="3" type="ORF">VSX56_07860</name>
</gene>
<dbReference type="Proteomes" id="UP001438953">
    <property type="component" value="Unassembled WGS sequence"/>
</dbReference>